<dbReference type="PANTHER" id="PTHR43095">
    <property type="entry name" value="SUGAR KINASE"/>
    <property type="match status" value="1"/>
</dbReference>
<keyword evidence="4 6" id="KW-0418">Kinase</keyword>
<accession>A0A1H4WZ18</accession>
<dbReference type="Proteomes" id="UP000183561">
    <property type="component" value="Unassembled WGS sequence"/>
</dbReference>
<evidence type="ECO:0000313" key="6">
    <source>
        <dbReference type="EMBL" id="SEC98557.1"/>
    </source>
</evidence>
<evidence type="ECO:0000313" key="7">
    <source>
        <dbReference type="Proteomes" id="UP000183561"/>
    </source>
</evidence>
<dbReference type="OrthoDB" id="9782710at2"/>
<dbReference type="EMBL" id="FNSV01000005">
    <property type="protein sequence ID" value="SEC98557.1"/>
    <property type="molecule type" value="Genomic_DNA"/>
</dbReference>
<dbReference type="GO" id="GO:0016301">
    <property type="term" value="F:kinase activity"/>
    <property type="evidence" value="ECO:0007669"/>
    <property type="project" value="UniProtKB-KW"/>
</dbReference>
<dbReference type="Gene3D" id="3.30.420.40">
    <property type="match status" value="2"/>
</dbReference>
<dbReference type="CDD" id="cd07773">
    <property type="entry name" value="ASKHA_NBD_FGGY_FK"/>
    <property type="match status" value="1"/>
</dbReference>
<dbReference type="InterPro" id="IPR043129">
    <property type="entry name" value="ATPase_NBD"/>
</dbReference>
<dbReference type="InterPro" id="IPR050406">
    <property type="entry name" value="FGGY_Carb_Kinase"/>
</dbReference>
<dbReference type="AlphaFoldDB" id="A0A1H4WZ18"/>
<dbReference type="InterPro" id="IPR018484">
    <property type="entry name" value="FGGY_N"/>
</dbReference>
<organism evidence="6 7">
    <name type="scientific">Rhodococcus koreensis</name>
    <dbReference type="NCBI Taxonomy" id="99653"/>
    <lineage>
        <taxon>Bacteria</taxon>
        <taxon>Bacillati</taxon>
        <taxon>Actinomycetota</taxon>
        <taxon>Actinomycetes</taxon>
        <taxon>Mycobacteriales</taxon>
        <taxon>Nocardiaceae</taxon>
        <taxon>Rhodococcus</taxon>
    </lineage>
</organism>
<evidence type="ECO:0000256" key="4">
    <source>
        <dbReference type="ARBA" id="ARBA00022777"/>
    </source>
</evidence>
<dbReference type="PANTHER" id="PTHR43095:SF5">
    <property type="entry name" value="XYLULOSE KINASE"/>
    <property type="match status" value="1"/>
</dbReference>
<dbReference type="RefSeq" id="WP_083395728.1">
    <property type="nucleotide sequence ID" value="NZ_FNSV01000005.1"/>
</dbReference>
<reference evidence="7" key="1">
    <citation type="submission" date="2016-10" db="EMBL/GenBank/DDBJ databases">
        <authorList>
            <person name="Varghese N."/>
            <person name="Submissions S."/>
        </authorList>
    </citation>
    <scope>NUCLEOTIDE SEQUENCE [LARGE SCALE GENOMIC DNA]</scope>
    <source>
        <strain evidence="7">DSM 44498</strain>
    </source>
</reference>
<evidence type="ECO:0000259" key="5">
    <source>
        <dbReference type="Pfam" id="PF00370"/>
    </source>
</evidence>
<evidence type="ECO:0000256" key="2">
    <source>
        <dbReference type="ARBA" id="ARBA00022629"/>
    </source>
</evidence>
<dbReference type="Pfam" id="PF00370">
    <property type="entry name" value="FGGY_N"/>
    <property type="match status" value="1"/>
</dbReference>
<keyword evidence="2" id="KW-0859">Xylose metabolism</keyword>
<feature type="domain" description="Carbohydrate kinase FGGY N-terminal" evidence="5">
    <location>
        <begin position="12"/>
        <end position="239"/>
    </location>
</feature>
<protein>
    <submittedName>
        <fullName evidence="6">Xylulokinase</fullName>
    </submittedName>
</protein>
<keyword evidence="7" id="KW-1185">Reference proteome</keyword>
<keyword evidence="2" id="KW-0119">Carbohydrate metabolism</keyword>
<evidence type="ECO:0000256" key="3">
    <source>
        <dbReference type="ARBA" id="ARBA00022679"/>
    </source>
</evidence>
<name>A0A1H4WZ18_9NOCA</name>
<sequence length="453" mass="46984">MTRDRSGRSPVVCGVDIGSTNTKVVALTPQGAVVARRRRTTPRGAVDLSVDAQHLLFAIEEMILDICSDTYRVHAVSVAGVGEDGVLVDDALTPLTPALAWFDTRRADVFADLAPRLRPDAALCTADDAARTLVGWRWATDQPGASQARSWVALTDYPSSVWTGTPFFSDTLAARTAAWDGHSRRWIDDRVAAGIGTAALLPPVRRAGDVIGGFLSDRLVTAGVIDPDAVVVAGGHDHPIGGWGVHAMDPGAVLDSMGTAEVVVAQAPEAGIPRSDDLDVAPGILSAGTTVLSVEELARNVEWASQDAAVGARLQEMISGDTPPDDYLHAPVFVPGSRGGALPRYTPDAPTSPLSRASAVLGALARIGARAQDAVAACLPGQPAVYAAGGWSRSPGWVETKKAVTGRDLTVIPEPQVTATAAALLAATAIGWDTDPATAMGMTAHLDHVGAHA</sequence>
<comment type="similarity">
    <text evidence="1">Belongs to the FGGY kinase family.</text>
</comment>
<keyword evidence="3" id="KW-0808">Transferase</keyword>
<dbReference type="SUPFAM" id="SSF53067">
    <property type="entry name" value="Actin-like ATPase domain"/>
    <property type="match status" value="2"/>
</dbReference>
<gene>
    <name evidence="6" type="ORF">SAMN04490239_6273</name>
</gene>
<evidence type="ECO:0000256" key="1">
    <source>
        <dbReference type="ARBA" id="ARBA00009156"/>
    </source>
</evidence>
<proteinExistence type="inferred from homology"/>
<dbReference type="GO" id="GO:0042732">
    <property type="term" value="P:D-xylose metabolic process"/>
    <property type="evidence" value="ECO:0007669"/>
    <property type="project" value="UniProtKB-KW"/>
</dbReference>